<accession>A0A560BTL8</accession>
<protein>
    <submittedName>
        <fullName evidence="2">Uncharacterized protein</fullName>
    </submittedName>
</protein>
<dbReference type="EMBL" id="VITH01000021">
    <property type="protein sequence ID" value="TWA75954.1"/>
    <property type="molecule type" value="Genomic_DNA"/>
</dbReference>
<evidence type="ECO:0000256" key="1">
    <source>
        <dbReference type="SAM" id="MobiDB-lite"/>
    </source>
</evidence>
<feature type="region of interest" description="Disordered" evidence="1">
    <location>
        <begin position="1"/>
        <end position="24"/>
    </location>
</feature>
<evidence type="ECO:0000313" key="3">
    <source>
        <dbReference type="Proteomes" id="UP000318529"/>
    </source>
</evidence>
<organism evidence="2 3">
    <name type="scientific">Azospirillum brasilense</name>
    <dbReference type="NCBI Taxonomy" id="192"/>
    <lineage>
        <taxon>Bacteria</taxon>
        <taxon>Pseudomonadati</taxon>
        <taxon>Pseudomonadota</taxon>
        <taxon>Alphaproteobacteria</taxon>
        <taxon>Rhodospirillales</taxon>
        <taxon>Azospirillaceae</taxon>
        <taxon>Azospirillum</taxon>
    </lineage>
</organism>
<gene>
    <name evidence="2" type="ORF">FBZ83_12119</name>
</gene>
<dbReference type="AlphaFoldDB" id="A0A560BTL8"/>
<comment type="caution">
    <text evidence="2">The sequence shown here is derived from an EMBL/GenBank/DDBJ whole genome shotgun (WGS) entry which is preliminary data.</text>
</comment>
<proteinExistence type="predicted"/>
<reference evidence="2 3" key="1">
    <citation type="submission" date="2019-06" db="EMBL/GenBank/DDBJ databases">
        <title>Genomic Encyclopedia of Type Strains, Phase IV (KMG-V): Genome sequencing to study the core and pangenomes of soil and plant-associated prokaryotes.</title>
        <authorList>
            <person name="Whitman W."/>
        </authorList>
    </citation>
    <scope>NUCLEOTIDE SEQUENCE [LARGE SCALE GENOMIC DNA]</scope>
    <source>
        <strain evidence="2 3">BR 11650</strain>
    </source>
</reference>
<sequence>MLSPERTIEDRDAGDWNAPLRDRAHPPESVAGPLISLAATAAAAPADTLRRFRLSQVELMPTVRRLELDWPCSVAMMQRFAEYVTGVPVCHPRDPGSRSGSPIPVLFLCLQMGLSAYDAAADESDDRRLFSFVDGLCQEAARLLSGIVLFTPDNDCWMAGNGAALHGWLATCDVRGVTVHRSQRRGASHQRVLSAIGRYVVPARESAILERVLRADATP</sequence>
<dbReference type="Proteomes" id="UP000318529">
    <property type="component" value="Unassembled WGS sequence"/>
</dbReference>
<dbReference type="RefSeq" id="WP_145690166.1">
    <property type="nucleotide sequence ID" value="NZ_VITH01000021.1"/>
</dbReference>
<name>A0A560BTL8_AZOBR</name>
<evidence type="ECO:0000313" key="2">
    <source>
        <dbReference type="EMBL" id="TWA75954.1"/>
    </source>
</evidence>